<protein>
    <recommendedName>
        <fullName evidence="5">Helicase C-terminal domain-containing protein</fullName>
    </recommendedName>
</protein>
<keyword evidence="1" id="KW-0547">Nucleotide-binding</keyword>
<keyword evidence="7" id="KW-1185">Reference proteome</keyword>
<accession>A0A3Q7ED71</accession>
<evidence type="ECO:0000256" key="1">
    <source>
        <dbReference type="ARBA" id="ARBA00022741"/>
    </source>
</evidence>
<evidence type="ECO:0000313" key="7">
    <source>
        <dbReference type="Proteomes" id="UP000004994"/>
    </source>
</evidence>
<proteinExistence type="predicted"/>
<reference evidence="6" key="2">
    <citation type="submission" date="2019-01" db="UniProtKB">
        <authorList>
            <consortium name="EnsemblPlants"/>
        </authorList>
    </citation>
    <scope>IDENTIFICATION</scope>
    <source>
        <strain evidence="6">cv. Heinz 1706</strain>
    </source>
</reference>
<dbReference type="AlphaFoldDB" id="A0A3Q7ED71"/>
<dbReference type="GO" id="GO:0000932">
    <property type="term" value="C:P-body"/>
    <property type="evidence" value="ECO:0000318"/>
    <property type="project" value="GO_Central"/>
</dbReference>
<dbReference type="GO" id="GO:0016787">
    <property type="term" value="F:hydrolase activity"/>
    <property type="evidence" value="ECO:0007669"/>
    <property type="project" value="UniProtKB-KW"/>
</dbReference>
<name>A0A3Q7ED71_SOLLC</name>
<dbReference type="SUPFAM" id="SSF52540">
    <property type="entry name" value="P-loop containing nucleoside triphosphate hydrolases"/>
    <property type="match status" value="1"/>
</dbReference>
<evidence type="ECO:0000256" key="2">
    <source>
        <dbReference type="ARBA" id="ARBA00022801"/>
    </source>
</evidence>
<dbReference type="EnsemblPlants" id="Solyc01g028987.1.1">
    <property type="protein sequence ID" value="Solyc01g028987.1.1"/>
    <property type="gene ID" value="Solyc01g028987.1"/>
</dbReference>
<reference evidence="6" key="1">
    <citation type="journal article" date="2012" name="Nature">
        <title>The tomato genome sequence provides insights into fleshy fruit evolution.</title>
        <authorList>
            <consortium name="Tomato Genome Consortium"/>
        </authorList>
    </citation>
    <scope>NUCLEOTIDE SEQUENCE [LARGE SCALE GENOMIC DNA]</scope>
    <source>
        <strain evidence="6">cv. Heinz 1706</strain>
    </source>
</reference>
<feature type="domain" description="Helicase C-terminal" evidence="5">
    <location>
        <begin position="243"/>
        <end position="325"/>
    </location>
</feature>
<keyword evidence="4" id="KW-0067">ATP-binding</keyword>
<keyword evidence="2" id="KW-0378">Hydrolase</keyword>
<dbReference type="GO" id="GO:0003729">
    <property type="term" value="F:mRNA binding"/>
    <property type="evidence" value="ECO:0000318"/>
    <property type="project" value="GO_Central"/>
</dbReference>
<evidence type="ECO:0000256" key="3">
    <source>
        <dbReference type="ARBA" id="ARBA00022806"/>
    </source>
</evidence>
<dbReference type="InterPro" id="IPR027417">
    <property type="entry name" value="P-loop_NTPase"/>
</dbReference>
<dbReference type="PROSITE" id="PS51194">
    <property type="entry name" value="HELICASE_CTER"/>
    <property type="match status" value="1"/>
</dbReference>
<evidence type="ECO:0000313" key="6">
    <source>
        <dbReference type="EnsemblPlants" id="Solyc01g028987.1.1"/>
    </source>
</evidence>
<dbReference type="GO" id="GO:0010494">
    <property type="term" value="C:cytoplasmic stress granule"/>
    <property type="evidence" value="ECO:0000318"/>
    <property type="project" value="GO_Central"/>
</dbReference>
<evidence type="ECO:0000259" key="5">
    <source>
        <dbReference type="PROSITE" id="PS51194"/>
    </source>
</evidence>
<dbReference type="GO" id="GO:0017148">
    <property type="term" value="P:negative regulation of translation"/>
    <property type="evidence" value="ECO:0000318"/>
    <property type="project" value="GO_Central"/>
</dbReference>
<organism evidence="6">
    <name type="scientific">Solanum lycopersicum</name>
    <name type="common">Tomato</name>
    <name type="synonym">Lycopersicon esculentum</name>
    <dbReference type="NCBI Taxonomy" id="4081"/>
    <lineage>
        <taxon>Eukaryota</taxon>
        <taxon>Viridiplantae</taxon>
        <taxon>Streptophyta</taxon>
        <taxon>Embryophyta</taxon>
        <taxon>Tracheophyta</taxon>
        <taxon>Spermatophyta</taxon>
        <taxon>Magnoliopsida</taxon>
        <taxon>eudicotyledons</taxon>
        <taxon>Gunneridae</taxon>
        <taxon>Pentapetalae</taxon>
        <taxon>asterids</taxon>
        <taxon>lamiids</taxon>
        <taxon>Solanales</taxon>
        <taxon>Solanaceae</taxon>
        <taxon>Solanoideae</taxon>
        <taxon>Solaneae</taxon>
        <taxon>Solanum</taxon>
        <taxon>Solanum subgen. Lycopersicon</taxon>
    </lineage>
</organism>
<sequence>MMKFHGGSFMERLTINQGHQMNFAHHPWKFKCRGHNISILFLFVISNKDTRNNFLIKNIEEMIWHEHIAHTTKNSKVDNVYRTEYMDRTLHIQTCFTEVELHYSSKRKEDVLIRQTQILIRCLGRERKDRKPALTRLPFVSFFWSRVAAPLPILVLDFQLHSSEEEDSKSPPMLPSKVAIIKNGNNVLETHNNSDHTITYDSDSDYFRVQAGFLRCVFHSLELSHPKFWIAFHYLFASWNLEDLFTRGIDIQAVNVVINSDFPKNSEKYLHRVGRSGRFVKLGLAVSLVTFEDHFTLYIIKLYVLISTTTNRIYLTVGFDYRILEGYITIAVKLMNSLKSGFQQTLSQDFALDNRGSTVKAVKATQ</sequence>
<dbReference type="GO" id="GO:0004386">
    <property type="term" value="F:helicase activity"/>
    <property type="evidence" value="ECO:0007669"/>
    <property type="project" value="UniProtKB-KW"/>
</dbReference>
<dbReference type="GO" id="GO:0033962">
    <property type="term" value="P:P-body assembly"/>
    <property type="evidence" value="ECO:0000318"/>
    <property type="project" value="GO_Central"/>
</dbReference>
<dbReference type="GO" id="GO:0034063">
    <property type="term" value="P:stress granule assembly"/>
    <property type="evidence" value="ECO:0000318"/>
    <property type="project" value="GO_Central"/>
</dbReference>
<keyword evidence="3" id="KW-0347">Helicase</keyword>
<dbReference type="Proteomes" id="UP000004994">
    <property type="component" value="Chromosome 1"/>
</dbReference>
<dbReference type="PANTHER" id="PTHR47960">
    <property type="entry name" value="DEAD-BOX ATP-DEPENDENT RNA HELICASE 50"/>
    <property type="match status" value="1"/>
</dbReference>
<evidence type="ECO:0000256" key="4">
    <source>
        <dbReference type="ARBA" id="ARBA00022840"/>
    </source>
</evidence>
<dbReference type="STRING" id="4081.A0A3Q7ED71"/>
<dbReference type="Gene3D" id="3.40.50.300">
    <property type="entry name" value="P-loop containing nucleotide triphosphate hydrolases"/>
    <property type="match status" value="1"/>
</dbReference>
<dbReference type="InParanoid" id="A0A3Q7ED71"/>
<dbReference type="Pfam" id="PF00271">
    <property type="entry name" value="Helicase_C"/>
    <property type="match status" value="1"/>
</dbReference>
<dbReference type="InterPro" id="IPR001650">
    <property type="entry name" value="Helicase_C-like"/>
</dbReference>
<dbReference type="GO" id="GO:0005524">
    <property type="term" value="F:ATP binding"/>
    <property type="evidence" value="ECO:0007669"/>
    <property type="project" value="UniProtKB-KW"/>
</dbReference>
<dbReference type="Gramene" id="Solyc01g028987.1.1">
    <property type="protein sequence ID" value="Solyc01g028987.1.1"/>
    <property type="gene ID" value="Solyc01g028987.1"/>
</dbReference>